<proteinExistence type="predicted"/>
<dbReference type="RefSeq" id="WP_015402642.1">
    <property type="nucleotide sequence ID" value="NC_020304.1"/>
</dbReference>
<keyword evidence="1" id="KW-1133">Transmembrane helix</keyword>
<dbReference type="EMBL" id="CP003985">
    <property type="protein sequence ID" value="AGF76944.1"/>
    <property type="molecule type" value="Genomic_DNA"/>
</dbReference>
<feature type="transmembrane region" description="Helical" evidence="1">
    <location>
        <begin position="12"/>
        <end position="30"/>
    </location>
</feature>
<accession>M1NAU5</accession>
<gene>
    <name evidence="2" type="ordered locus">UWK_00359</name>
</gene>
<dbReference type="CDD" id="cd06325">
    <property type="entry name" value="PBP1_ABC_unchar_transporter"/>
    <property type="match status" value="1"/>
</dbReference>
<keyword evidence="1" id="KW-0812">Transmembrane</keyword>
<keyword evidence="1" id="KW-0472">Membrane</keyword>
<dbReference type="InterPro" id="IPR007487">
    <property type="entry name" value="ABC_transpt-TYRBP-like"/>
</dbReference>
<dbReference type="PANTHER" id="PTHR35271">
    <property type="entry name" value="ABC TRANSPORTER, SUBSTRATE-BINDING LIPOPROTEIN-RELATED"/>
    <property type="match status" value="1"/>
</dbReference>
<name>M1NAU5_DESSD</name>
<dbReference type="HOGENOM" id="CLU_058196_4_2_7"/>
<reference evidence="3" key="1">
    <citation type="journal article" date="2013" name="Stand. Genomic Sci.">
        <title>Complete genome sequence of Desulfocapsa sulfexigens, a marine deltaproteobacterium specialized in disproportionating inorganic sulfur compounds.</title>
        <authorList>
            <person name="Finster K.W."/>
            <person name="Kjeldsen K.U."/>
            <person name="Kube M."/>
            <person name="Reinhardt R."/>
            <person name="Mussmann M."/>
            <person name="Amann R."/>
            <person name="Schreiber L."/>
        </authorList>
    </citation>
    <scope>NUCLEOTIDE SEQUENCE [LARGE SCALE GENOMIC DNA]</scope>
    <source>
        <strain evidence="3">DSM 10523 / SB164P1</strain>
    </source>
</reference>
<dbReference type="OrthoDB" id="9776955at2"/>
<dbReference type="STRING" id="1167006.UWK_00359"/>
<evidence type="ECO:0000256" key="1">
    <source>
        <dbReference type="SAM" id="Phobius"/>
    </source>
</evidence>
<dbReference type="PANTHER" id="PTHR35271:SF1">
    <property type="entry name" value="ABC TRANSPORTER, SUBSTRATE-BINDING LIPOPROTEIN"/>
    <property type="match status" value="1"/>
</dbReference>
<dbReference type="Gene3D" id="3.40.50.2300">
    <property type="match status" value="2"/>
</dbReference>
<evidence type="ECO:0000313" key="3">
    <source>
        <dbReference type="Proteomes" id="UP000011721"/>
    </source>
</evidence>
<dbReference type="Proteomes" id="UP000011721">
    <property type="component" value="Chromosome"/>
</dbReference>
<evidence type="ECO:0000313" key="2">
    <source>
        <dbReference type="EMBL" id="AGF76944.1"/>
    </source>
</evidence>
<dbReference type="KEGG" id="dsf:UWK_00359"/>
<organism evidence="2 3">
    <name type="scientific">Desulfocapsa sulfexigens (strain DSM 10523 / SB164P1)</name>
    <dbReference type="NCBI Taxonomy" id="1167006"/>
    <lineage>
        <taxon>Bacteria</taxon>
        <taxon>Pseudomonadati</taxon>
        <taxon>Thermodesulfobacteriota</taxon>
        <taxon>Desulfobulbia</taxon>
        <taxon>Desulfobulbales</taxon>
        <taxon>Desulfocapsaceae</taxon>
        <taxon>Desulfocapsa</taxon>
    </lineage>
</organism>
<dbReference type="eggNOG" id="COG2984">
    <property type="taxonomic scope" value="Bacteria"/>
</dbReference>
<dbReference type="Pfam" id="PF04392">
    <property type="entry name" value="ABC_sub_bind"/>
    <property type="match status" value="1"/>
</dbReference>
<protein>
    <submittedName>
        <fullName evidence="2">ABC-type uncharacterized transport system, periplasmic component</fullName>
    </submittedName>
</protein>
<sequence>MRSAMPKWSSSLYLILIGVIFCVVLAWRGLLAMERSPIVSLSSHNSEYCILVIEGFRKQVLEKFPDARFEHYFLQRTEEENRKIIKEINEQKPALLLTIGSNATQVGLNSIPDVPLVAAMVLNEQVFVHSPRATGVLLCYPPEVRLQWVRRFFPAIDRIAILYNPEENSQLVAVMKKSAEQFGIEIDAIPVATITDLPPALKSLGRKASMLLGIPDNTVYSNKTAKAVLLSSFRNHIAFVGLSSSWVKAGALFALTWDYMDLGRQCGVIAEKIFSGTKVSDIAPVTPEKVMYELNLKTADHLRLTLDPLLIQEAAEVY</sequence>
<dbReference type="AlphaFoldDB" id="M1NAU5"/>
<keyword evidence="3" id="KW-1185">Reference proteome</keyword>